<sequence length="311" mass="33039">MPSERLAVTVVPGAGWRAADIRQVAREAEQAGFEAMFSTEVNSDTMATALVMGAATERITVGTWVANIYLRHPYVCAKGAELIADDTGGRFVLGLGVSHGPVNDALGVDMANAPDDLIAYVRAVRAWLAGDGPATHLPQHAAAHRVPIHLAALGLRAAERAATVADGLMPTMWSPERVAKSAEYIARGRARASEPGPVELTLGLPTFLGDDLDALRETARANLALYTGFPFFRRMWRESGFPDEADAMDRGEGAAGLSDALLDSFCLIGPLSRCRERLDEYRSAGVDLPILNPPIGPAAALDVIRAFGKGP</sequence>
<dbReference type="Gene3D" id="3.20.20.30">
    <property type="entry name" value="Luciferase-like domain"/>
    <property type="match status" value="1"/>
</dbReference>
<dbReference type="Pfam" id="PF00296">
    <property type="entry name" value="Bac_luciferase"/>
    <property type="match status" value="1"/>
</dbReference>
<dbReference type="InterPro" id="IPR036661">
    <property type="entry name" value="Luciferase-like_sf"/>
</dbReference>
<dbReference type="RefSeq" id="WP_274202792.1">
    <property type="nucleotide sequence ID" value="NZ_JAQZAO010000011.1"/>
</dbReference>
<dbReference type="InterPro" id="IPR050564">
    <property type="entry name" value="F420-G6PD/mer"/>
</dbReference>
<dbReference type="SUPFAM" id="SSF51679">
    <property type="entry name" value="Bacterial luciferase-like"/>
    <property type="match status" value="1"/>
</dbReference>
<dbReference type="Proteomes" id="UP001300763">
    <property type="component" value="Unassembled WGS sequence"/>
</dbReference>
<proteinExistence type="predicted"/>
<evidence type="ECO:0000256" key="1">
    <source>
        <dbReference type="ARBA" id="ARBA00023002"/>
    </source>
</evidence>
<dbReference type="PANTHER" id="PTHR43244">
    <property type="match status" value="1"/>
</dbReference>
<keyword evidence="1" id="KW-0560">Oxidoreductase</keyword>
<feature type="domain" description="Luciferase-like" evidence="2">
    <location>
        <begin position="17"/>
        <end position="287"/>
    </location>
</feature>
<evidence type="ECO:0000259" key="2">
    <source>
        <dbReference type="Pfam" id="PF00296"/>
    </source>
</evidence>
<gene>
    <name evidence="3" type="ORF">PGB27_23220</name>
</gene>
<name>A0ABT5SZH5_9PSEU</name>
<dbReference type="PANTHER" id="PTHR43244:SF1">
    <property type="entry name" value="5,10-METHYLENETETRAHYDROMETHANOPTERIN REDUCTASE"/>
    <property type="match status" value="1"/>
</dbReference>
<comment type="caution">
    <text evidence="3">The sequence shown here is derived from an EMBL/GenBank/DDBJ whole genome shotgun (WGS) entry which is preliminary data.</text>
</comment>
<keyword evidence="4" id="KW-1185">Reference proteome</keyword>
<organism evidence="3 4">
    <name type="scientific">Actinomycetospora lemnae</name>
    <dbReference type="NCBI Taxonomy" id="3019891"/>
    <lineage>
        <taxon>Bacteria</taxon>
        <taxon>Bacillati</taxon>
        <taxon>Actinomycetota</taxon>
        <taxon>Actinomycetes</taxon>
        <taxon>Pseudonocardiales</taxon>
        <taxon>Pseudonocardiaceae</taxon>
        <taxon>Actinomycetospora</taxon>
    </lineage>
</organism>
<reference evidence="3 4" key="1">
    <citation type="submission" date="2023-02" db="EMBL/GenBank/DDBJ databases">
        <title>Genome sequencing required for Actinomycetospora new species description.</title>
        <authorList>
            <person name="Saimee Y."/>
            <person name="Duangmal K."/>
        </authorList>
    </citation>
    <scope>NUCLEOTIDE SEQUENCE [LARGE SCALE GENOMIC DNA]</scope>
    <source>
        <strain evidence="3 4">DW7H6</strain>
    </source>
</reference>
<dbReference type="EMBL" id="JAQZAO010000011">
    <property type="protein sequence ID" value="MDD7968265.1"/>
    <property type="molecule type" value="Genomic_DNA"/>
</dbReference>
<dbReference type="InterPro" id="IPR011251">
    <property type="entry name" value="Luciferase-like_dom"/>
</dbReference>
<protein>
    <submittedName>
        <fullName evidence="3">LLM class flavin-dependent oxidoreductase</fullName>
    </submittedName>
</protein>
<evidence type="ECO:0000313" key="3">
    <source>
        <dbReference type="EMBL" id="MDD7968265.1"/>
    </source>
</evidence>
<evidence type="ECO:0000313" key="4">
    <source>
        <dbReference type="Proteomes" id="UP001300763"/>
    </source>
</evidence>
<accession>A0ABT5SZH5</accession>